<proteinExistence type="predicted"/>
<evidence type="ECO:0000313" key="2">
    <source>
        <dbReference type="EMBL" id="CAH1112057.1"/>
    </source>
</evidence>
<reference evidence="2" key="1">
    <citation type="submission" date="2022-01" db="EMBL/GenBank/DDBJ databases">
        <authorList>
            <person name="King R."/>
        </authorList>
    </citation>
    <scope>NUCLEOTIDE SEQUENCE</scope>
</reference>
<feature type="transmembrane region" description="Helical" evidence="1">
    <location>
        <begin position="19"/>
        <end position="36"/>
    </location>
</feature>
<dbReference type="OrthoDB" id="9974378at2759"/>
<dbReference type="Pfam" id="PF13896">
    <property type="entry name" value="Glyco_transf_49"/>
    <property type="match status" value="1"/>
</dbReference>
<name>A0A9P0GIJ1_9CUCU</name>
<evidence type="ECO:0000313" key="3">
    <source>
        <dbReference type="Proteomes" id="UP001153636"/>
    </source>
</evidence>
<keyword evidence="1" id="KW-0472">Membrane</keyword>
<dbReference type="Proteomes" id="UP001153636">
    <property type="component" value="Chromosome 6"/>
</dbReference>
<dbReference type="PANTHER" id="PTHR47412:SF1">
    <property type="entry name" value="FI01434P-RELATED"/>
    <property type="match status" value="1"/>
</dbReference>
<dbReference type="AlphaFoldDB" id="A0A9P0GIJ1"/>
<dbReference type="EMBL" id="OV651818">
    <property type="protein sequence ID" value="CAH1112057.1"/>
    <property type="molecule type" value="Genomic_DNA"/>
</dbReference>
<organism evidence="2 3">
    <name type="scientific">Psylliodes chrysocephalus</name>
    <dbReference type="NCBI Taxonomy" id="3402493"/>
    <lineage>
        <taxon>Eukaryota</taxon>
        <taxon>Metazoa</taxon>
        <taxon>Ecdysozoa</taxon>
        <taxon>Arthropoda</taxon>
        <taxon>Hexapoda</taxon>
        <taxon>Insecta</taxon>
        <taxon>Pterygota</taxon>
        <taxon>Neoptera</taxon>
        <taxon>Endopterygota</taxon>
        <taxon>Coleoptera</taxon>
        <taxon>Polyphaga</taxon>
        <taxon>Cucujiformia</taxon>
        <taxon>Chrysomeloidea</taxon>
        <taxon>Chrysomelidae</taxon>
        <taxon>Galerucinae</taxon>
        <taxon>Alticini</taxon>
        <taxon>Psylliodes</taxon>
    </lineage>
</organism>
<dbReference type="PANTHER" id="PTHR47412">
    <property type="entry name" value="FI01434P-RELATED"/>
    <property type="match status" value="1"/>
</dbReference>
<keyword evidence="3" id="KW-1185">Reference proteome</keyword>
<accession>A0A9P0GIJ1</accession>
<keyword evidence="1" id="KW-0812">Transmembrane</keyword>
<gene>
    <name evidence="2" type="ORF">PSYICH_LOCUS12242</name>
</gene>
<protein>
    <submittedName>
        <fullName evidence="2">Uncharacterized protein</fullName>
    </submittedName>
</protein>
<sequence>MWVCLSDVYSKNMNPKFKIIFYILVFSFTIINLHLLSTPKTSVVQFESRNIDFFQRNHIQCNDIVLEKSIEYRGNYIVLKNYILAKRSFKCLESITLSVPGDYRFLDNIFPLVERWKGPISVALYAPGYDFFSTLQSIAYLRHCSVFSSLVKDYVTFHIFFDEDHMPQVHDEPLINIYQDEFNCEQKPPFQTIKDEEMYKQRTGLFYPINVARNVAKLNAQTHFVFPSDIELYPTRHFISKFFNFTRHHPEYFEKSSRNVFVFPLFEIQEGYEIPENKTKLQEMINNKTAFWFHHEVCRSCHAVPKSAEWIAEQETNGLNIFTVTKRQDKQKIWEPFFLCTQKEPLWDERLNWEGQGNKMCEAYHLCLLDYDFLVFNNCFLTHKPGVKKKKVQNIKYKDQMRKNNEILRQITTELTKIYGNGTKCLIHNIFH</sequence>
<evidence type="ECO:0000256" key="1">
    <source>
        <dbReference type="SAM" id="Phobius"/>
    </source>
</evidence>
<keyword evidence="1" id="KW-1133">Transmembrane helix</keyword>